<name>A0A0J9T770_PLAVI</name>
<organism evidence="7 8">
    <name type="scientific">Plasmodium vivax Mauritania I</name>
    <dbReference type="NCBI Taxonomy" id="1035515"/>
    <lineage>
        <taxon>Eukaryota</taxon>
        <taxon>Sar</taxon>
        <taxon>Alveolata</taxon>
        <taxon>Apicomplexa</taxon>
        <taxon>Aconoidasida</taxon>
        <taxon>Haemosporida</taxon>
        <taxon>Plasmodiidae</taxon>
        <taxon>Plasmodium</taxon>
        <taxon>Plasmodium (Plasmodium)</taxon>
    </lineage>
</organism>
<evidence type="ECO:0000256" key="5">
    <source>
        <dbReference type="SAM" id="MobiDB-lite"/>
    </source>
</evidence>
<evidence type="ECO:0000313" key="8">
    <source>
        <dbReference type="Proteomes" id="UP000053776"/>
    </source>
</evidence>
<evidence type="ECO:0000256" key="1">
    <source>
        <dbReference type="ARBA" id="ARBA00004141"/>
    </source>
</evidence>
<comment type="subcellular location">
    <subcellularLocation>
        <location evidence="1">Membrane</location>
        <topology evidence="1">Multi-pass membrane protein</topology>
    </subcellularLocation>
</comment>
<proteinExistence type="predicted"/>
<feature type="transmembrane region" description="Helical" evidence="6">
    <location>
        <begin position="259"/>
        <end position="281"/>
    </location>
</feature>
<feature type="compositionally biased region" description="Basic and acidic residues" evidence="5">
    <location>
        <begin position="26"/>
        <end position="55"/>
    </location>
</feature>
<dbReference type="PANTHER" id="PTHR38483">
    <property type="entry name" value="CHROMOSOME 1, WHOLE GENOME SHOTGUN SEQUENCE"/>
    <property type="match status" value="1"/>
</dbReference>
<sequence length="387" mass="44221">MDTFIDEEINGSEENEAVLLEIDDLLDFKDPPPQRGNGREKRKEKEKGKEKRERGGTNYTQGGAQSGKHNGKHNGKHDGKHDDRTNGQPNQAERYPPWGGRTVKVTHRDRQDFTDDANEWLIKKGDLGGDHHGDDLEDHLTHHEGEADALAAKRGGQNTHSGKAKSKYHPPCSYPLIANMYGRAKCLCLDVVNGVADKFTGNIKRGDGLFYKSHASFDFLHILANRLYYSRGTMYLYFFVIILNLFILVYTACTRMVSLFVVLLEIFVILMLVLEVCLRLATQGRSYFHNFDGLFDVTVTTMCFLLLISSGDLKVFYQAEIVKTKNKEVEEIISQSLTVLRFSFQLFRTLTLFMHYERVKAPSENIDFSVLNLPHEEEEEEEEDFVI</sequence>
<evidence type="ECO:0000256" key="3">
    <source>
        <dbReference type="ARBA" id="ARBA00022989"/>
    </source>
</evidence>
<evidence type="ECO:0000256" key="4">
    <source>
        <dbReference type="ARBA" id="ARBA00023136"/>
    </source>
</evidence>
<gene>
    <name evidence="7" type="ORF">PVMG_04128</name>
</gene>
<protein>
    <recommendedName>
        <fullName evidence="9">Ion transport domain-containing protein</fullName>
    </recommendedName>
</protein>
<evidence type="ECO:0008006" key="9">
    <source>
        <dbReference type="Google" id="ProtNLM"/>
    </source>
</evidence>
<evidence type="ECO:0000313" key="7">
    <source>
        <dbReference type="EMBL" id="KMZ90939.1"/>
    </source>
</evidence>
<accession>A0A0J9T770</accession>
<dbReference type="Gene3D" id="1.20.120.350">
    <property type="entry name" value="Voltage-gated potassium channels. Chain C"/>
    <property type="match status" value="1"/>
</dbReference>
<dbReference type="EMBL" id="KQ235100">
    <property type="protein sequence ID" value="KMZ90939.1"/>
    <property type="molecule type" value="Genomic_DNA"/>
</dbReference>
<dbReference type="AlphaFoldDB" id="A0A0J9T770"/>
<dbReference type="GO" id="GO:0016020">
    <property type="term" value="C:membrane"/>
    <property type="evidence" value="ECO:0007669"/>
    <property type="project" value="UniProtKB-SubCell"/>
</dbReference>
<feature type="region of interest" description="Disordered" evidence="5">
    <location>
        <begin position="23"/>
        <end position="102"/>
    </location>
</feature>
<keyword evidence="2 6" id="KW-0812">Transmembrane</keyword>
<evidence type="ECO:0000256" key="6">
    <source>
        <dbReference type="SAM" id="Phobius"/>
    </source>
</evidence>
<keyword evidence="4 6" id="KW-0472">Membrane</keyword>
<reference evidence="7 8" key="1">
    <citation type="submission" date="2011-08" db="EMBL/GenBank/DDBJ databases">
        <title>The Genome Sequence of Plasmodium vivax Mauritania I.</title>
        <authorList>
            <consortium name="The Broad Institute Genome Sequencing Platform"/>
            <consortium name="The Broad Institute Genome Sequencing Center for Infectious Disease"/>
            <person name="Neafsey D."/>
            <person name="Carlton J."/>
            <person name="Barnwell J."/>
            <person name="Collins W."/>
            <person name="Escalante A."/>
            <person name="Mullikin J."/>
            <person name="Saul A."/>
            <person name="Guigo R."/>
            <person name="Camara F."/>
            <person name="Young S.K."/>
            <person name="Zeng Q."/>
            <person name="Gargeya S."/>
            <person name="Fitzgerald M."/>
            <person name="Haas B."/>
            <person name="Abouelleil A."/>
            <person name="Alvarado L."/>
            <person name="Arachchi H.M."/>
            <person name="Berlin A."/>
            <person name="Brown A."/>
            <person name="Chapman S.B."/>
            <person name="Chen Z."/>
            <person name="Dunbar C."/>
            <person name="Freedman E."/>
            <person name="Gearin G."/>
            <person name="Gellesch M."/>
            <person name="Goldberg J."/>
            <person name="Griggs A."/>
            <person name="Gujja S."/>
            <person name="Heiman D."/>
            <person name="Howarth C."/>
            <person name="Larson L."/>
            <person name="Lui A."/>
            <person name="MacDonald P.J.P."/>
            <person name="Montmayeur A."/>
            <person name="Murphy C."/>
            <person name="Neiman D."/>
            <person name="Pearson M."/>
            <person name="Priest M."/>
            <person name="Roberts A."/>
            <person name="Saif S."/>
            <person name="Shea T."/>
            <person name="Shenoy N."/>
            <person name="Sisk P."/>
            <person name="Stolte C."/>
            <person name="Sykes S."/>
            <person name="Wortman J."/>
            <person name="Nusbaum C."/>
            <person name="Birren B."/>
        </authorList>
    </citation>
    <scope>NUCLEOTIDE SEQUENCE [LARGE SCALE GENOMIC DNA]</scope>
    <source>
        <strain evidence="7 8">Mauritania I</strain>
    </source>
</reference>
<keyword evidence="3 6" id="KW-1133">Transmembrane helix</keyword>
<dbReference type="Proteomes" id="UP000053776">
    <property type="component" value="Unassembled WGS sequence"/>
</dbReference>
<dbReference type="PANTHER" id="PTHR38483:SF1">
    <property type="entry name" value="ION TRANSPORT DOMAIN-CONTAINING PROTEIN"/>
    <property type="match status" value="1"/>
</dbReference>
<dbReference type="InterPro" id="IPR027359">
    <property type="entry name" value="Volt_channel_dom_sf"/>
</dbReference>
<feature type="transmembrane region" description="Helical" evidence="6">
    <location>
        <begin position="293"/>
        <end position="317"/>
    </location>
</feature>
<feature type="compositionally biased region" description="Basic and acidic residues" evidence="5">
    <location>
        <begin position="76"/>
        <end position="85"/>
    </location>
</feature>
<feature type="transmembrane region" description="Helical" evidence="6">
    <location>
        <begin position="234"/>
        <end position="252"/>
    </location>
</feature>
<dbReference type="OrthoDB" id="377302at2759"/>
<evidence type="ECO:0000256" key="2">
    <source>
        <dbReference type="ARBA" id="ARBA00022692"/>
    </source>
</evidence>